<evidence type="ECO:0000256" key="1">
    <source>
        <dbReference type="ARBA" id="ARBA00010641"/>
    </source>
</evidence>
<evidence type="ECO:0000256" key="2">
    <source>
        <dbReference type="ARBA" id="ARBA00023015"/>
    </source>
</evidence>
<dbReference type="GO" id="GO:0003677">
    <property type="term" value="F:DNA binding"/>
    <property type="evidence" value="ECO:0007669"/>
    <property type="project" value="InterPro"/>
</dbReference>
<dbReference type="InterPro" id="IPR039425">
    <property type="entry name" value="RNA_pol_sigma-70-like"/>
</dbReference>
<proteinExistence type="inferred from homology"/>
<evidence type="ECO:0000256" key="3">
    <source>
        <dbReference type="ARBA" id="ARBA00023082"/>
    </source>
</evidence>
<protein>
    <submittedName>
        <fullName evidence="8">RNA polymerase sigma factor</fullName>
    </submittedName>
</protein>
<accession>A0A538SWA7</accession>
<dbReference type="InterPro" id="IPR007627">
    <property type="entry name" value="RNA_pol_sigma70_r2"/>
</dbReference>
<feature type="region of interest" description="Disordered" evidence="5">
    <location>
        <begin position="160"/>
        <end position="183"/>
    </location>
</feature>
<name>A0A538SWA7_UNCEI</name>
<keyword evidence="3" id="KW-0731">Sigma factor</keyword>
<sequence length="252" mass="27602">MKDPPGRLSTAASGVSSNPPPWTGRTGRAVSGIPTPVRSNLLKPGPIQGRSNPVVPSISESAKQAADEASEESGWIERACAGDTAAFRRLVERYGDRAYGLALRMLGSPEEAEEAAQDALVRAWRALPRFRGDSRFATWLYRIVVRRALDRSAALKARRARETTLEETELEAPPSPDLPGSEGVSRRLDRLLGSLPDVQRAAVVLYYYGDRSVEEVARTLGLPLGTVKTHLHRARALLRAGWELEERRSGIE</sequence>
<evidence type="ECO:0000259" key="7">
    <source>
        <dbReference type="Pfam" id="PF08281"/>
    </source>
</evidence>
<dbReference type="SUPFAM" id="SSF88946">
    <property type="entry name" value="Sigma2 domain of RNA polymerase sigma factors"/>
    <property type="match status" value="1"/>
</dbReference>
<reference evidence="8 9" key="1">
    <citation type="journal article" date="2019" name="Nat. Microbiol.">
        <title>Mediterranean grassland soil C-N compound turnover is dependent on rainfall and depth, and is mediated by genomically divergent microorganisms.</title>
        <authorList>
            <person name="Diamond S."/>
            <person name="Andeer P.F."/>
            <person name="Li Z."/>
            <person name="Crits-Christoph A."/>
            <person name="Burstein D."/>
            <person name="Anantharaman K."/>
            <person name="Lane K.R."/>
            <person name="Thomas B.C."/>
            <person name="Pan C."/>
            <person name="Northen T.R."/>
            <person name="Banfield J.F."/>
        </authorList>
    </citation>
    <scope>NUCLEOTIDE SEQUENCE [LARGE SCALE GENOMIC DNA]</scope>
    <source>
        <strain evidence="8">WS_4</strain>
    </source>
</reference>
<dbReference type="EMBL" id="VBOU01000017">
    <property type="protein sequence ID" value="TMQ55631.1"/>
    <property type="molecule type" value="Genomic_DNA"/>
</dbReference>
<evidence type="ECO:0000259" key="6">
    <source>
        <dbReference type="Pfam" id="PF04542"/>
    </source>
</evidence>
<feature type="domain" description="RNA polymerase sigma-70 region 2" evidence="6">
    <location>
        <begin position="90"/>
        <end position="152"/>
    </location>
</feature>
<keyword evidence="2" id="KW-0805">Transcription regulation</keyword>
<dbReference type="CDD" id="cd06171">
    <property type="entry name" value="Sigma70_r4"/>
    <property type="match status" value="1"/>
</dbReference>
<dbReference type="PANTHER" id="PTHR43133:SF51">
    <property type="entry name" value="RNA POLYMERASE SIGMA FACTOR"/>
    <property type="match status" value="1"/>
</dbReference>
<feature type="region of interest" description="Disordered" evidence="5">
    <location>
        <begin position="1"/>
        <end position="70"/>
    </location>
</feature>
<dbReference type="InterPro" id="IPR013249">
    <property type="entry name" value="RNA_pol_sigma70_r4_t2"/>
</dbReference>
<dbReference type="Gene3D" id="1.10.10.10">
    <property type="entry name" value="Winged helix-like DNA-binding domain superfamily/Winged helix DNA-binding domain"/>
    <property type="match status" value="1"/>
</dbReference>
<dbReference type="PANTHER" id="PTHR43133">
    <property type="entry name" value="RNA POLYMERASE ECF-TYPE SIGMA FACTO"/>
    <property type="match status" value="1"/>
</dbReference>
<dbReference type="InterPro" id="IPR036388">
    <property type="entry name" value="WH-like_DNA-bd_sf"/>
</dbReference>
<evidence type="ECO:0000313" key="9">
    <source>
        <dbReference type="Proteomes" id="UP000319829"/>
    </source>
</evidence>
<dbReference type="AlphaFoldDB" id="A0A538SWA7"/>
<dbReference type="Proteomes" id="UP000319829">
    <property type="component" value="Unassembled WGS sequence"/>
</dbReference>
<dbReference type="InterPro" id="IPR013325">
    <property type="entry name" value="RNA_pol_sigma_r2"/>
</dbReference>
<dbReference type="Pfam" id="PF08281">
    <property type="entry name" value="Sigma70_r4_2"/>
    <property type="match status" value="1"/>
</dbReference>
<keyword evidence="4" id="KW-0804">Transcription</keyword>
<evidence type="ECO:0000256" key="4">
    <source>
        <dbReference type="ARBA" id="ARBA00023163"/>
    </source>
</evidence>
<evidence type="ECO:0000313" key="8">
    <source>
        <dbReference type="EMBL" id="TMQ55631.1"/>
    </source>
</evidence>
<gene>
    <name evidence="8" type="ORF">E6K74_02665</name>
</gene>
<comment type="caution">
    <text evidence="8">The sequence shown here is derived from an EMBL/GenBank/DDBJ whole genome shotgun (WGS) entry which is preliminary data.</text>
</comment>
<dbReference type="InterPro" id="IPR013324">
    <property type="entry name" value="RNA_pol_sigma_r3/r4-like"/>
</dbReference>
<dbReference type="GO" id="GO:0006352">
    <property type="term" value="P:DNA-templated transcription initiation"/>
    <property type="evidence" value="ECO:0007669"/>
    <property type="project" value="InterPro"/>
</dbReference>
<evidence type="ECO:0000256" key="5">
    <source>
        <dbReference type="SAM" id="MobiDB-lite"/>
    </source>
</evidence>
<feature type="domain" description="RNA polymerase sigma factor 70 region 4 type 2" evidence="7">
    <location>
        <begin position="186"/>
        <end position="238"/>
    </location>
</feature>
<dbReference type="NCBIfam" id="TIGR02937">
    <property type="entry name" value="sigma70-ECF"/>
    <property type="match status" value="1"/>
</dbReference>
<comment type="similarity">
    <text evidence="1">Belongs to the sigma-70 factor family. ECF subfamily.</text>
</comment>
<dbReference type="InterPro" id="IPR014284">
    <property type="entry name" value="RNA_pol_sigma-70_dom"/>
</dbReference>
<dbReference type="Pfam" id="PF04542">
    <property type="entry name" value="Sigma70_r2"/>
    <property type="match status" value="1"/>
</dbReference>
<dbReference type="GO" id="GO:0016987">
    <property type="term" value="F:sigma factor activity"/>
    <property type="evidence" value="ECO:0007669"/>
    <property type="project" value="UniProtKB-KW"/>
</dbReference>
<organism evidence="8 9">
    <name type="scientific">Eiseniibacteriota bacterium</name>
    <dbReference type="NCBI Taxonomy" id="2212470"/>
    <lineage>
        <taxon>Bacteria</taxon>
        <taxon>Candidatus Eiseniibacteriota</taxon>
    </lineage>
</organism>
<dbReference type="SUPFAM" id="SSF88659">
    <property type="entry name" value="Sigma3 and sigma4 domains of RNA polymerase sigma factors"/>
    <property type="match status" value="1"/>
</dbReference>
<dbReference type="Gene3D" id="1.10.1740.10">
    <property type="match status" value="1"/>
</dbReference>